<sequence length="73" mass="8222">QTNFVPFPFEHWRETNKGCKAVGDLQHELGHERGVLVEWCACTHVQKGPEVVGGQLAFLTRCYPIGLHFLGEC</sequence>
<protein>
    <submittedName>
        <fullName evidence="1">Uncharacterized protein</fullName>
    </submittedName>
</protein>
<evidence type="ECO:0000313" key="1">
    <source>
        <dbReference type="EMBL" id="CDW22853.1"/>
    </source>
</evidence>
<organism evidence="1">
    <name type="scientific">Lepeophtheirus salmonis</name>
    <name type="common">Salmon louse</name>
    <name type="synonym">Caligus salmonis</name>
    <dbReference type="NCBI Taxonomy" id="72036"/>
    <lineage>
        <taxon>Eukaryota</taxon>
        <taxon>Metazoa</taxon>
        <taxon>Ecdysozoa</taxon>
        <taxon>Arthropoda</taxon>
        <taxon>Crustacea</taxon>
        <taxon>Multicrustacea</taxon>
        <taxon>Hexanauplia</taxon>
        <taxon>Copepoda</taxon>
        <taxon>Siphonostomatoida</taxon>
        <taxon>Caligidae</taxon>
        <taxon>Lepeophtheirus</taxon>
    </lineage>
</organism>
<reference evidence="1" key="1">
    <citation type="submission" date="2014-05" db="EMBL/GenBank/DDBJ databases">
        <authorList>
            <person name="Chronopoulou M."/>
        </authorList>
    </citation>
    <scope>NUCLEOTIDE SEQUENCE</scope>
    <source>
        <tissue evidence="1">Whole organism</tissue>
    </source>
</reference>
<proteinExistence type="predicted"/>
<name>A0A0K2TA39_LEPSM</name>
<feature type="non-terminal residue" evidence="1">
    <location>
        <position position="1"/>
    </location>
</feature>
<dbReference type="EMBL" id="HACA01005492">
    <property type="protein sequence ID" value="CDW22853.1"/>
    <property type="molecule type" value="Transcribed_RNA"/>
</dbReference>
<dbReference type="AlphaFoldDB" id="A0A0K2TA39"/>
<accession>A0A0K2TA39</accession>